<gene>
    <name evidence="1" type="ORF">L2E82_45215</name>
</gene>
<protein>
    <submittedName>
        <fullName evidence="1">Uncharacterized protein</fullName>
    </submittedName>
</protein>
<evidence type="ECO:0000313" key="2">
    <source>
        <dbReference type="Proteomes" id="UP001055811"/>
    </source>
</evidence>
<keyword evidence="2" id="KW-1185">Reference proteome</keyword>
<reference evidence="2" key="1">
    <citation type="journal article" date="2022" name="Mol. Ecol. Resour.">
        <title>The genomes of chicory, endive, great burdock and yacon provide insights into Asteraceae palaeo-polyploidization history and plant inulin production.</title>
        <authorList>
            <person name="Fan W."/>
            <person name="Wang S."/>
            <person name="Wang H."/>
            <person name="Wang A."/>
            <person name="Jiang F."/>
            <person name="Liu H."/>
            <person name="Zhao H."/>
            <person name="Xu D."/>
            <person name="Zhang Y."/>
        </authorList>
    </citation>
    <scope>NUCLEOTIDE SEQUENCE [LARGE SCALE GENOMIC DNA]</scope>
    <source>
        <strain evidence="2">cv. Punajuju</strain>
    </source>
</reference>
<name>A0ACB8ZSE0_CICIN</name>
<reference evidence="1 2" key="2">
    <citation type="journal article" date="2022" name="Mol. Ecol. Resour.">
        <title>The genomes of chicory, endive, great burdock and yacon provide insights into Asteraceae paleo-polyploidization history and plant inulin production.</title>
        <authorList>
            <person name="Fan W."/>
            <person name="Wang S."/>
            <person name="Wang H."/>
            <person name="Wang A."/>
            <person name="Jiang F."/>
            <person name="Liu H."/>
            <person name="Zhao H."/>
            <person name="Xu D."/>
            <person name="Zhang Y."/>
        </authorList>
    </citation>
    <scope>NUCLEOTIDE SEQUENCE [LARGE SCALE GENOMIC DNA]</scope>
    <source>
        <strain evidence="2">cv. Punajuju</strain>
        <tissue evidence="1">Leaves</tissue>
    </source>
</reference>
<accession>A0ACB8ZSE0</accession>
<evidence type="ECO:0000313" key="1">
    <source>
        <dbReference type="EMBL" id="KAI3700580.1"/>
    </source>
</evidence>
<proteinExistence type="predicted"/>
<dbReference type="EMBL" id="CM042016">
    <property type="protein sequence ID" value="KAI3700580.1"/>
    <property type="molecule type" value="Genomic_DNA"/>
</dbReference>
<sequence length="97" mass="10834">MSEIRGNTVTFDPNNLVLTAGATSASETLVFCIANPGDAFLIPTPYYPAFDRDLRWRTRAEIVLINCSSSNSFRITRSALEDAYQQAQKKDLKDTSR</sequence>
<organism evidence="1 2">
    <name type="scientific">Cichorium intybus</name>
    <name type="common">Chicory</name>
    <dbReference type="NCBI Taxonomy" id="13427"/>
    <lineage>
        <taxon>Eukaryota</taxon>
        <taxon>Viridiplantae</taxon>
        <taxon>Streptophyta</taxon>
        <taxon>Embryophyta</taxon>
        <taxon>Tracheophyta</taxon>
        <taxon>Spermatophyta</taxon>
        <taxon>Magnoliopsida</taxon>
        <taxon>eudicotyledons</taxon>
        <taxon>Gunneridae</taxon>
        <taxon>Pentapetalae</taxon>
        <taxon>asterids</taxon>
        <taxon>campanulids</taxon>
        <taxon>Asterales</taxon>
        <taxon>Asteraceae</taxon>
        <taxon>Cichorioideae</taxon>
        <taxon>Cichorieae</taxon>
        <taxon>Cichoriinae</taxon>
        <taxon>Cichorium</taxon>
    </lineage>
</organism>
<dbReference type="Proteomes" id="UP001055811">
    <property type="component" value="Linkage Group LG08"/>
</dbReference>
<comment type="caution">
    <text evidence="1">The sequence shown here is derived from an EMBL/GenBank/DDBJ whole genome shotgun (WGS) entry which is preliminary data.</text>
</comment>